<dbReference type="PANTHER" id="PTHR48067">
    <property type="entry name" value="GPI-ANCHOR TRANSAMIDASE"/>
    <property type="match status" value="1"/>
</dbReference>
<sequence>MLLLSVFHVLLYLSSWAWGALAVDVSQEDAVRQFFGNNETASGSGSAHTNNWAVLVCASRYWFNYRHMANALGMYRTVKRLGIPDSNIILMLADDASCNPRNKFPGSVYANPGRHLDLYGENIEVDYRGYEVTVENFIRVLTGRMEPSVPRSKRLLTDERSNVFVYMTGHGGNEFLKFQDNEEISAFDIADAFEQMYQKKRYNEIFFMIDTCQANTMYSKFYSPNILATGSSELGENSYSHSNDNDIGVAVIDAYTHYILEYMEGINKTSHMSMQDLFNSYDFKKINSHPGVRTDLFKRPLDHALITDFFGGVSQVEVTPPEPEPLMPAEIPTAYPRTEPAPQRVLNSSQILFPTPPYPEKWQDLRSWSSVVLIGCLVSWVGLRK</sequence>
<feature type="active site" description="Nucleophile" evidence="5">
    <location>
        <position position="212"/>
    </location>
</feature>
<dbReference type="FunCoup" id="A0A369KA43">
    <property type="interactions" value="362"/>
</dbReference>
<dbReference type="GO" id="GO:0006508">
    <property type="term" value="P:proteolysis"/>
    <property type="evidence" value="ECO:0007669"/>
    <property type="project" value="InterPro"/>
</dbReference>
<dbReference type="GO" id="GO:0042765">
    <property type="term" value="C:GPI-anchor transamidase complex"/>
    <property type="evidence" value="ECO:0007669"/>
    <property type="project" value="InterPro"/>
</dbReference>
<dbReference type="InParanoid" id="A0A369KA43"/>
<evidence type="ECO:0000313" key="7">
    <source>
        <dbReference type="EMBL" id="RDB30788.1"/>
    </source>
</evidence>
<dbReference type="PRINTS" id="PR00776">
    <property type="entry name" value="HEMOGLOBNASE"/>
</dbReference>
<feature type="active site" evidence="5">
    <location>
        <position position="170"/>
    </location>
</feature>
<organism evidence="7 8">
    <name type="scientific">Hypsizygus marmoreus</name>
    <name type="common">White beech mushroom</name>
    <name type="synonym">Agaricus marmoreus</name>
    <dbReference type="NCBI Taxonomy" id="39966"/>
    <lineage>
        <taxon>Eukaryota</taxon>
        <taxon>Fungi</taxon>
        <taxon>Dikarya</taxon>
        <taxon>Basidiomycota</taxon>
        <taxon>Agaricomycotina</taxon>
        <taxon>Agaricomycetes</taxon>
        <taxon>Agaricomycetidae</taxon>
        <taxon>Agaricales</taxon>
        <taxon>Tricholomatineae</taxon>
        <taxon>Lyophyllaceae</taxon>
        <taxon>Hypsizygus</taxon>
    </lineage>
</organism>
<evidence type="ECO:0000313" key="8">
    <source>
        <dbReference type="Proteomes" id="UP000076154"/>
    </source>
</evidence>
<dbReference type="InterPro" id="IPR001096">
    <property type="entry name" value="Peptidase_C13"/>
</dbReference>
<feature type="signal peptide" evidence="6">
    <location>
        <begin position="1"/>
        <end position="22"/>
    </location>
</feature>
<evidence type="ECO:0000256" key="4">
    <source>
        <dbReference type="ARBA" id="ARBA00022729"/>
    </source>
</evidence>
<dbReference type="PIRSF" id="PIRSF500138">
    <property type="entry name" value="GPI8"/>
    <property type="match status" value="1"/>
</dbReference>
<comment type="pathway">
    <text evidence="1">Glycolipid biosynthesis; glycosylphosphatidylinositol-anchor biosynthesis.</text>
</comment>
<keyword evidence="3" id="KW-0337">GPI-anchor biosynthesis</keyword>
<dbReference type="GO" id="GO:0016255">
    <property type="term" value="P:attachment of GPI anchor to protein"/>
    <property type="evidence" value="ECO:0007669"/>
    <property type="project" value="InterPro"/>
</dbReference>
<keyword evidence="4 6" id="KW-0732">Signal</keyword>
<dbReference type="Pfam" id="PF01650">
    <property type="entry name" value="Peptidase_C13"/>
    <property type="match status" value="1"/>
</dbReference>
<protein>
    <submittedName>
        <fullName evidence="7">GPI-anchor transamidase</fullName>
    </submittedName>
</protein>
<dbReference type="InterPro" id="IPR028361">
    <property type="entry name" value="GPI_transamidase"/>
</dbReference>
<dbReference type="EMBL" id="LUEZ02000004">
    <property type="protein sequence ID" value="RDB30788.1"/>
    <property type="molecule type" value="Genomic_DNA"/>
</dbReference>
<dbReference type="Gene3D" id="3.40.50.1460">
    <property type="match status" value="1"/>
</dbReference>
<dbReference type="AlphaFoldDB" id="A0A369KA43"/>
<dbReference type="GO" id="GO:0003923">
    <property type="term" value="F:GPI-anchor transamidase activity"/>
    <property type="evidence" value="ECO:0007669"/>
    <property type="project" value="InterPro"/>
</dbReference>
<gene>
    <name evidence="7" type="primary">GPI8</name>
    <name evidence="7" type="ORF">Hypma_005754</name>
</gene>
<keyword evidence="8" id="KW-1185">Reference proteome</keyword>
<evidence type="ECO:0000256" key="6">
    <source>
        <dbReference type="SAM" id="SignalP"/>
    </source>
</evidence>
<dbReference type="UniPathway" id="UPA00196"/>
<accession>A0A369KA43</accession>
<comment type="similarity">
    <text evidence="2">Belongs to the peptidase C13 family.</text>
</comment>
<evidence type="ECO:0000256" key="2">
    <source>
        <dbReference type="ARBA" id="ARBA00009941"/>
    </source>
</evidence>
<dbReference type="PANTHER" id="PTHR48067:SF1">
    <property type="entry name" value="GPI-ANCHOR TRANSAMIDASE"/>
    <property type="match status" value="1"/>
</dbReference>
<evidence type="ECO:0000256" key="5">
    <source>
        <dbReference type="PIRSR" id="PIRSR019663-1"/>
    </source>
</evidence>
<dbReference type="GO" id="GO:0006506">
    <property type="term" value="P:GPI anchor biosynthetic process"/>
    <property type="evidence" value="ECO:0007669"/>
    <property type="project" value="UniProtKB-UniPathway"/>
</dbReference>
<dbReference type="OrthoDB" id="192611at2759"/>
<dbReference type="PIRSF" id="PIRSF019663">
    <property type="entry name" value="Legumain"/>
    <property type="match status" value="1"/>
</dbReference>
<feature type="chain" id="PRO_5028080353" evidence="6">
    <location>
        <begin position="23"/>
        <end position="385"/>
    </location>
</feature>
<reference evidence="7" key="1">
    <citation type="submission" date="2018-04" db="EMBL/GenBank/DDBJ databases">
        <title>Whole genome sequencing of Hypsizygus marmoreus.</title>
        <authorList>
            <person name="Choi I.-G."/>
            <person name="Min B."/>
            <person name="Kim J.-G."/>
            <person name="Kim S."/>
            <person name="Oh Y.-L."/>
            <person name="Kong W.-S."/>
            <person name="Park H."/>
            <person name="Jeong J."/>
            <person name="Song E.-S."/>
        </authorList>
    </citation>
    <scope>NUCLEOTIDE SEQUENCE [LARGE SCALE GENOMIC DNA]</scope>
    <source>
        <strain evidence="7">51987-8</strain>
    </source>
</reference>
<comment type="caution">
    <text evidence="7">The sequence shown here is derived from an EMBL/GenBank/DDBJ whole genome shotgun (WGS) entry which is preliminary data.</text>
</comment>
<dbReference type="STRING" id="39966.A0A369KA43"/>
<evidence type="ECO:0000256" key="1">
    <source>
        <dbReference type="ARBA" id="ARBA00004687"/>
    </source>
</evidence>
<evidence type="ECO:0000256" key="3">
    <source>
        <dbReference type="ARBA" id="ARBA00022502"/>
    </source>
</evidence>
<name>A0A369KA43_HYPMA</name>
<dbReference type="Proteomes" id="UP000076154">
    <property type="component" value="Unassembled WGS sequence"/>
</dbReference>
<dbReference type="FunFam" id="3.40.50.1460:FF:000003">
    <property type="entry name" value="GPI-anchor transamidase"/>
    <property type="match status" value="1"/>
</dbReference>
<proteinExistence type="inferred from homology"/>